<reference evidence="5 6" key="1">
    <citation type="submission" date="2018-06" db="EMBL/GenBank/DDBJ databases">
        <title>Genomic Encyclopedia of Archaeal and Bacterial Type Strains, Phase II (KMG-II): from individual species to whole genera.</title>
        <authorList>
            <person name="Goeker M."/>
        </authorList>
    </citation>
    <scope>NUCLEOTIDE SEQUENCE [LARGE SCALE GENOMIC DNA]</scope>
    <source>
        <strain evidence="5 6">CFPB 3232</strain>
    </source>
</reference>
<keyword evidence="2" id="KW-0560">Oxidoreductase</keyword>
<dbReference type="InterPro" id="IPR003819">
    <property type="entry name" value="TauD/TfdA-like"/>
</dbReference>
<evidence type="ECO:0000313" key="5">
    <source>
        <dbReference type="EMBL" id="RAR84273.1"/>
    </source>
</evidence>
<accession>A0A328ZG91</accession>
<dbReference type="EMBL" id="QLTA01000012">
    <property type="protein sequence ID" value="RAR84273.1"/>
    <property type="molecule type" value="Genomic_DNA"/>
</dbReference>
<name>A0A328ZG91_9BURK</name>
<keyword evidence="5" id="KW-0223">Dioxygenase</keyword>
<dbReference type="Gene3D" id="3.60.130.10">
    <property type="entry name" value="Clavaminate synthase-like"/>
    <property type="match status" value="1"/>
</dbReference>
<dbReference type="OrthoDB" id="9769888at2"/>
<dbReference type="PANTHER" id="PTHR10696">
    <property type="entry name" value="GAMMA-BUTYROBETAINE HYDROXYLASE-RELATED"/>
    <property type="match status" value="1"/>
</dbReference>
<dbReference type="SUPFAM" id="SSF51197">
    <property type="entry name" value="Clavaminate synthase-like"/>
    <property type="match status" value="1"/>
</dbReference>
<evidence type="ECO:0000313" key="6">
    <source>
        <dbReference type="Proteomes" id="UP000248856"/>
    </source>
</evidence>
<keyword evidence="3" id="KW-0045">Antibiotic biosynthesis</keyword>
<dbReference type="Proteomes" id="UP000248856">
    <property type="component" value="Unassembled WGS sequence"/>
</dbReference>
<dbReference type="PANTHER" id="PTHR10696:SF56">
    <property type="entry name" value="TAUD_TFDA-LIKE DOMAIN-CONTAINING PROTEIN"/>
    <property type="match status" value="1"/>
</dbReference>
<dbReference type="Pfam" id="PF02668">
    <property type="entry name" value="TauD"/>
    <property type="match status" value="1"/>
</dbReference>
<dbReference type="RefSeq" id="WP_111876841.1">
    <property type="nucleotide sequence ID" value="NZ_CBCSGC010000085.1"/>
</dbReference>
<dbReference type="InterPro" id="IPR042098">
    <property type="entry name" value="TauD-like_sf"/>
</dbReference>
<comment type="cofactor">
    <cofactor evidence="1">
        <name>Fe(2+)</name>
        <dbReference type="ChEBI" id="CHEBI:29033"/>
    </cofactor>
</comment>
<dbReference type="GO" id="GO:0017000">
    <property type="term" value="P:antibiotic biosynthetic process"/>
    <property type="evidence" value="ECO:0007669"/>
    <property type="project" value="UniProtKB-KW"/>
</dbReference>
<evidence type="ECO:0000259" key="4">
    <source>
        <dbReference type="Pfam" id="PF02668"/>
    </source>
</evidence>
<organism evidence="5 6">
    <name type="scientific">Paracidovorax anthurii</name>
    <dbReference type="NCBI Taxonomy" id="78229"/>
    <lineage>
        <taxon>Bacteria</taxon>
        <taxon>Pseudomonadati</taxon>
        <taxon>Pseudomonadota</taxon>
        <taxon>Betaproteobacteria</taxon>
        <taxon>Burkholderiales</taxon>
        <taxon>Comamonadaceae</taxon>
        <taxon>Paracidovorax</taxon>
    </lineage>
</organism>
<evidence type="ECO:0000256" key="1">
    <source>
        <dbReference type="ARBA" id="ARBA00001954"/>
    </source>
</evidence>
<evidence type="ECO:0000256" key="3">
    <source>
        <dbReference type="ARBA" id="ARBA00023194"/>
    </source>
</evidence>
<feature type="domain" description="TauD/TfdA-like" evidence="4">
    <location>
        <begin position="34"/>
        <end position="306"/>
    </location>
</feature>
<keyword evidence="6" id="KW-1185">Reference proteome</keyword>
<protein>
    <submittedName>
        <fullName evidence="5">Alpha-ketoglutarate-dependent taurine dioxygenase</fullName>
    </submittedName>
</protein>
<proteinExistence type="predicted"/>
<dbReference type="AlphaFoldDB" id="A0A328ZG91"/>
<dbReference type="InterPro" id="IPR050411">
    <property type="entry name" value="AlphaKG_dependent_hydroxylases"/>
</dbReference>
<gene>
    <name evidence="5" type="ORF">AX018_101286</name>
</gene>
<evidence type="ECO:0000256" key="2">
    <source>
        <dbReference type="ARBA" id="ARBA00023002"/>
    </source>
</evidence>
<dbReference type="GO" id="GO:0016706">
    <property type="term" value="F:2-oxoglutarate-dependent dioxygenase activity"/>
    <property type="evidence" value="ECO:0007669"/>
    <property type="project" value="UniProtKB-ARBA"/>
</dbReference>
<sequence>MNDMPMQFRRHAPAGAELPMLILPSRVGEGLRDAAERLRPRIEEALLRVGGVLLRGFAVPAVETFQQFAALFGQPWLKRDSMPVIGVGACAPVGEPARQGMALRNEQACHREWPMKIWFHCVKAAREGGETPIADSRAVYRRMPERIRRLFDPGVLYMRSYGGTEACWQKAFSTESRSRGGALCRQSGISCDWMEGGGLRTWQWCPAIETHPVTGERVWFNHAHLFHACASPAQVQPGALAGIGQPPCRAYFADGSLMNDEVLAEVRAVLDAETVSFPWQEGDVLMLDNMLTAHGQSAFKGEREVVMAMAQLHGNLERQP</sequence>
<comment type="caution">
    <text evidence="5">The sequence shown here is derived from an EMBL/GenBank/DDBJ whole genome shotgun (WGS) entry which is preliminary data.</text>
</comment>